<dbReference type="EMBL" id="KQ085934">
    <property type="protein sequence ID" value="KLO15094.1"/>
    <property type="molecule type" value="Genomic_DNA"/>
</dbReference>
<accession>A0A0H2RTE4</accession>
<sequence>MGGMPAGGISVEEDGLFRLLAALEILKESGCKQQDARSMWCPGWVTATKDTDIRTEDKVESAKKALRELKFIKRALVTATESLDETFERVTEESSNIIRSSGLTSLPDEVLARVFEMNHEVYAEFIKNCGTSFRNSTFVCSSNVLAQVCRRFRHIAIHIPSLWEVVSNSHAKEWVAAVKERCRDPAICVEYHVKGARKSISDLLQLTHPANRWKTLDARFNKRKDGSDFIGRICAASGGHLPSLQRLLLRIEFDRRETDGDDGGEEDDVDMEDEGTFTNLSESDSSLLSTWTLPKVSGLTLLNLIPSRMDCHAVRNCEIELRHVDEVQYWNLHALKGFLGCLPVVESLSFTFKNAFSNGEADFSVANPIVFPHLKSLDVSVNDNTEEALVRGVMDMINTTTITDLTVSICPVSFHENIDPEEKRREWLGAIFHLKSMWGHRRLFPNVEVFCFALHDGPSLVDYGDMFDALPRAKDITLKLPGCYEPDLPSDGLNDLRCFHLKKNYLYGSDATLKFFKERISLGNINIEKVEIDGCYSYRNTRAGLQKMLGEKFIWKE</sequence>
<reference evidence="1 2" key="1">
    <citation type="submission" date="2015-04" db="EMBL/GenBank/DDBJ databases">
        <title>Complete genome sequence of Schizopora paradoxa KUC8140, a cosmopolitan wood degrader in East Asia.</title>
        <authorList>
            <consortium name="DOE Joint Genome Institute"/>
            <person name="Min B."/>
            <person name="Park H."/>
            <person name="Jang Y."/>
            <person name="Kim J.-J."/>
            <person name="Kim K.H."/>
            <person name="Pangilinan J."/>
            <person name="Lipzen A."/>
            <person name="Riley R."/>
            <person name="Grigoriev I.V."/>
            <person name="Spatafora J.W."/>
            <person name="Choi I.-G."/>
        </authorList>
    </citation>
    <scope>NUCLEOTIDE SEQUENCE [LARGE SCALE GENOMIC DNA]</scope>
    <source>
        <strain evidence="1 2">KUC8140</strain>
    </source>
</reference>
<evidence type="ECO:0000313" key="1">
    <source>
        <dbReference type="EMBL" id="KLO15094.1"/>
    </source>
</evidence>
<gene>
    <name evidence="1" type="ORF">SCHPADRAFT_996076</name>
</gene>
<dbReference type="Proteomes" id="UP000053477">
    <property type="component" value="Unassembled WGS sequence"/>
</dbReference>
<dbReference type="STRING" id="27342.A0A0H2RTE4"/>
<keyword evidence="2" id="KW-1185">Reference proteome</keyword>
<dbReference type="OrthoDB" id="3365698at2759"/>
<dbReference type="Gene3D" id="1.20.1280.50">
    <property type="match status" value="1"/>
</dbReference>
<proteinExistence type="predicted"/>
<dbReference type="InParanoid" id="A0A0H2RTE4"/>
<protein>
    <submittedName>
        <fullName evidence="1">Uncharacterized protein</fullName>
    </submittedName>
</protein>
<dbReference type="AlphaFoldDB" id="A0A0H2RTE4"/>
<name>A0A0H2RTE4_9AGAM</name>
<evidence type="ECO:0000313" key="2">
    <source>
        <dbReference type="Proteomes" id="UP000053477"/>
    </source>
</evidence>
<organism evidence="1 2">
    <name type="scientific">Schizopora paradoxa</name>
    <dbReference type="NCBI Taxonomy" id="27342"/>
    <lineage>
        <taxon>Eukaryota</taxon>
        <taxon>Fungi</taxon>
        <taxon>Dikarya</taxon>
        <taxon>Basidiomycota</taxon>
        <taxon>Agaricomycotina</taxon>
        <taxon>Agaricomycetes</taxon>
        <taxon>Hymenochaetales</taxon>
        <taxon>Schizoporaceae</taxon>
        <taxon>Schizopora</taxon>
    </lineage>
</organism>